<sequence length="47" mass="5240">MGLILSLVGATVMAIYFFWSNNYSLTKAKAGIMGLLYLFIILISFSF</sequence>
<reference evidence="2" key="1">
    <citation type="submission" date="2018-05" db="EMBL/GenBank/DDBJ databases">
        <authorList>
            <person name="Lanie J.A."/>
            <person name="Ng W.-L."/>
            <person name="Kazmierczak K.M."/>
            <person name="Andrzejewski T.M."/>
            <person name="Davidsen T.M."/>
            <person name="Wayne K.J."/>
            <person name="Tettelin H."/>
            <person name="Glass J.I."/>
            <person name="Rusch D."/>
            <person name="Podicherti R."/>
            <person name="Tsui H.-C.T."/>
            <person name="Winkler M.E."/>
        </authorList>
    </citation>
    <scope>NUCLEOTIDE SEQUENCE</scope>
</reference>
<organism evidence="2">
    <name type="scientific">marine metagenome</name>
    <dbReference type="NCBI Taxonomy" id="408172"/>
    <lineage>
        <taxon>unclassified sequences</taxon>
        <taxon>metagenomes</taxon>
        <taxon>ecological metagenomes</taxon>
    </lineage>
</organism>
<evidence type="ECO:0000256" key="1">
    <source>
        <dbReference type="SAM" id="Phobius"/>
    </source>
</evidence>
<protein>
    <submittedName>
        <fullName evidence="2">Uncharacterized protein</fullName>
    </submittedName>
</protein>
<dbReference type="EMBL" id="UINC01203910">
    <property type="protein sequence ID" value="SVE24387.1"/>
    <property type="molecule type" value="Genomic_DNA"/>
</dbReference>
<gene>
    <name evidence="2" type="ORF">METZ01_LOCUS477241</name>
</gene>
<keyword evidence="1" id="KW-0812">Transmembrane</keyword>
<name>A0A383BW56_9ZZZZ</name>
<dbReference type="AlphaFoldDB" id="A0A383BW56"/>
<keyword evidence="1" id="KW-1133">Transmembrane helix</keyword>
<accession>A0A383BW56</accession>
<proteinExistence type="predicted"/>
<evidence type="ECO:0000313" key="2">
    <source>
        <dbReference type="EMBL" id="SVE24387.1"/>
    </source>
</evidence>
<feature type="transmembrane region" description="Helical" evidence="1">
    <location>
        <begin position="30"/>
        <end position="46"/>
    </location>
</feature>
<keyword evidence="1" id="KW-0472">Membrane</keyword>